<dbReference type="AlphaFoldDB" id="M3K4W0"/>
<reference evidence="16 17" key="1">
    <citation type="submission" date="2013-02" db="EMBL/GenBank/DDBJ databases">
        <title>Genome sequence of Candida maltosa Xu316, a potential industrial strain for xylitol and ethanol production.</title>
        <authorList>
            <person name="Yu J."/>
            <person name="Wang Q."/>
            <person name="Geng X."/>
            <person name="Bao W."/>
            <person name="He P."/>
            <person name="Cai J."/>
        </authorList>
    </citation>
    <scope>NUCLEOTIDE SEQUENCE [LARGE SCALE GENOMIC DNA]</scope>
    <source>
        <strain evidence="17">Xu316</strain>
    </source>
</reference>
<comment type="similarity">
    <text evidence="3 13">Belongs to the protoporphyrinogen/coproporphyrinogen oxidase family. Protoporphyrinogen oxidase subfamily.</text>
</comment>
<evidence type="ECO:0000256" key="13">
    <source>
        <dbReference type="RuleBase" id="RU367069"/>
    </source>
</evidence>
<evidence type="ECO:0000256" key="8">
    <source>
        <dbReference type="ARBA" id="ARBA00023128"/>
    </source>
</evidence>
<evidence type="ECO:0000256" key="14">
    <source>
        <dbReference type="SAM" id="Phobius"/>
    </source>
</evidence>
<evidence type="ECO:0000256" key="5">
    <source>
        <dbReference type="ARBA" id="ARBA00022630"/>
    </source>
</evidence>
<evidence type="ECO:0000256" key="9">
    <source>
        <dbReference type="ARBA" id="ARBA00023133"/>
    </source>
</evidence>
<keyword evidence="14" id="KW-0472">Membrane</keyword>
<keyword evidence="6 13" id="KW-0274">FAD</keyword>
<protein>
    <recommendedName>
        <fullName evidence="11 13">Protoporphyrinogen oxidase</fullName>
        <ecNumber evidence="4 13">1.3.3.4</ecNumber>
    </recommendedName>
</protein>
<dbReference type="OrthoDB" id="438553at2759"/>
<evidence type="ECO:0000256" key="6">
    <source>
        <dbReference type="ARBA" id="ARBA00022827"/>
    </source>
</evidence>
<comment type="function">
    <text evidence="1 13">Catalyzes the 6-electron oxidation of protoporphyrinogen-IX to form protoporphyrin-IX.</text>
</comment>
<evidence type="ECO:0000256" key="1">
    <source>
        <dbReference type="ARBA" id="ARBA00002600"/>
    </source>
</evidence>
<dbReference type="GO" id="GO:0005743">
    <property type="term" value="C:mitochondrial inner membrane"/>
    <property type="evidence" value="ECO:0007669"/>
    <property type="project" value="UniProtKB-SubCell"/>
</dbReference>
<dbReference type="SUPFAM" id="SSF54373">
    <property type="entry name" value="FAD-linked reductases, C-terminal domain"/>
    <property type="match status" value="1"/>
</dbReference>
<evidence type="ECO:0000256" key="2">
    <source>
        <dbReference type="ARBA" id="ARBA00005073"/>
    </source>
</evidence>
<evidence type="ECO:0000256" key="4">
    <source>
        <dbReference type="ARBA" id="ARBA00012867"/>
    </source>
</evidence>
<comment type="pathway">
    <text evidence="2 13">Porphyrin-containing compound metabolism; protoporphyrin-IX biosynthesis; protoporphyrin-IX from protoporphyrinogen-IX: step 1/1.</text>
</comment>
<dbReference type="SUPFAM" id="SSF51905">
    <property type="entry name" value="FAD/NAD(P)-binding domain"/>
    <property type="match status" value="1"/>
</dbReference>
<evidence type="ECO:0000259" key="15">
    <source>
        <dbReference type="Pfam" id="PF01593"/>
    </source>
</evidence>
<accession>M3K4W0</accession>
<keyword evidence="17" id="KW-1185">Reference proteome</keyword>
<dbReference type="STRING" id="1245528.M3K4W0"/>
<feature type="transmembrane region" description="Helical" evidence="14">
    <location>
        <begin position="12"/>
        <end position="29"/>
    </location>
</feature>
<dbReference type="PANTHER" id="PTHR42923">
    <property type="entry name" value="PROTOPORPHYRINOGEN OXIDASE"/>
    <property type="match status" value="1"/>
</dbReference>
<evidence type="ECO:0000256" key="10">
    <source>
        <dbReference type="ARBA" id="ARBA00023244"/>
    </source>
</evidence>
<dbReference type="PANTHER" id="PTHR42923:SF3">
    <property type="entry name" value="PROTOPORPHYRINOGEN OXIDASE"/>
    <property type="match status" value="1"/>
</dbReference>
<dbReference type="InterPro" id="IPR050464">
    <property type="entry name" value="Zeta_carotene_desat/Oxidored"/>
</dbReference>
<evidence type="ECO:0000313" key="17">
    <source>
        <dbReference type="Proteomes" id="UP000011777"/>
    </source>
</evidence>
<feature type="domain" description="Amine oxidase" evidence="15">
    <location>
        <begin position="19"/>
        <end position="357"/>
    </location>
</feature>
<keyword evidence="8" id="KW-0496">Mitochondrion</keyword>
<dbReference type="Pfam" id="PF01593">
    <property type="entry name" value="Amino_oxidase"/>
    <property type="match status" value="1"/>
</dbReference>
<evidence type="ECO:0000256" key="11">
    <source>
        <dbReference type="ARBA" id="ARBA00044160"/>
    </source>
</evidence>
<keyword evidence="5 13" id="KW-0285">Flavoprotein</keyword>
<dbReference type="InterPro" id="IPR036188">
    <property type="entry name" value="FAD/NAD-bd_sf"/>
</dbReference>
<sequence>MTLTQLPKNAKVAVLGAGISGLTFTYFLSKLRPDIRFTIFEKQNRPGGWMSSPSLKIRNTNESILLEKGPRTLRGVKDGTLLMIDIFRKLGLESQVEVLSDKCDANKKYILDSSGEIIQVPDSVSTGLNFVKNVSFVDGKFVLGVLKEPFVKPNAADETIEQFFKRRFGSTVLTDNVASAVIHGIYAGDVGKLSVKTVLPFLKDFESQAGSIIKYMLKSKPEKPKGLSEEMQTYEKLFSPSAQLLQLQQKLKHYPMIKFHDGMEIFPKSLADYLQENKNIKIEYNSTINDINPVSGTVNGENFNHIRSTINAHALAKALPQQEPLVPLLNSIQYVSIFLTNVYTKTSSLIPKGKPGFGFLVPRYSSVSQNPDALLGTIYDSDVENNVEGLFNSFKPVPSENNKITMMIGGHYYTNWTPPSNSVNVSIVKKVLESKLKVDLSKFNIRLIKENEPLELDDLKDDDLVISYNYHENCIPQYNVGYEETKAKVNNLLEKDYKLSFGGTVFGEGLGVPDCVINSFKDTLKLQ</sequence>
<comment type="catalytic activity">
    <reaction evidence="12 13">
        <text>protoporphyrinogen IX + 3 O2 = protoporphyrin IX + 3 H2O2</text>
        <dbReference type="Rhea" id="RHEA:25576"/>
        <dbReference type="ChEBI" id="CHEBI:15379"/>
        <dbReference type="ChEBI" id="CHEBI:16240"/>
        <dbReference type="ChEBI" id="CHEBI:57306"/>
        <dbReference type="ChEBI" id="CHEBI:57307"/>
        <dbReference type="EC" id="1.3.3.4"/>
    </reaction>
</comment>
<keyword evidence="14" id="KW-1133">Transmembrane helix</keyword>
<organism evidence="16 17">
    <name type="scientific">Candida maltosa (strain Xu316)</name>
    <name type="common">Yeast</name>
    <dbReference type="NCBI Taxonomy" id="1245528"/>
    <lineage>
        <taxon>Eukaryota</taxon>
        <taxon>Fungi</taxon>
        <taxon>Dikarya</taxon>
        <taxon>Ascomycota</taxon>
        <taxon>Saccharomycotina</taxon>
        <taxon>Pichiomycetes</taxon>
        <taxon>Debaryomycetaceae</taxon>
        <taxon>Candida/Lodderomyces clade</taxon>
        <taxon>Candida</taxon>
    </lineage>
</organism>
<dbReference type="GO" id="GO:0006782">
    <property type="term" value="P:protoporphyrinogen IX biosynthetic process"/>
    <property type="evidence" value="ECO:0007669"/>
    <property type="project" value="UniProtKB-UniRule"/>
</dbReference>
<dbReference type="EC" id="1.3.3.4" evidence="4 13"/>
<dbReference type="eggNOG" id="KOG1276">
    <property type="taxonomic scope" value="Eukaryota"/>
</dbReference>
<dbReference type="InterPro" id="IPR002937">
    <property type="entry name" value="Amino_oxidase"/>
</dbReference>
<evidence type="ECO:0000313" key="16">
    <source>
        <dbReference type="EMBL" id="EMG49799.1"/>
    </source>
</evidence>
<name>M3K4W0_CANMX</name>
<dbReference type="InterPro" id="IPR004572">
    <property type="entry name" value="Protoporphyrinogen_oxidase"/>
</dbReference>
<dbReference type="GO" id="GO:0004729">
    <property type="term" value="F:oxygen-dependent protoporphyrinogen oxidase activity"/>
    <property type="evidence" value="ECO:0007669"/>
    <property type="project" value="UniProtKB-UniRule"/>
</dbReference>
<keyword evidence="14" id="KW-0812">Transmembrane</keyword>
<dbReference type="UniPathway" id="UPA00251">
    <property type="reaction ID" value="UER00324"/>
</dbReference>
<comment type="cofactor">
    <cofactor evidence="13">
        <name>FAD</name>
        <dbReference type="ChEBI" id="CHEBI:57692"/>
    </cofactor>
    <text evidence="13">Binds 1 FAD per subunit.</text>
</comment>
<comment type="subcellular location">
    <subcellularLocation>
        <location evidence="13">Mitochondrion inner membrane</location>
    </subcellularLocation>
</comment>
<keyword evidence="10 13" id="KW-0627">Porphyrin biosynthesis</keyword>
<dbReference type="Gene3D" id="3.50.50.60">
    <property type="entry name" value="FAD/NAD(P)-binding domain"/>
    <property type="match status" value="1"/>
</dbReference>
<evidence type="ECO:0000256" key="12">
    <source>
        <dbReference type="ARBA" id="ARBA00047554"/>
    </source>
</evidence>
<dbReference type="EMBL" id="AOGT01000493">
    <property type="protein sequence ID" value="EMG49799.1"/>
    <property type="molecule type" value="Genomic_DNA"/>
</dbReference>
<dbReference type="FunFam" id="3.50.50.60:FF:000276">
    <property type="entry name" value="Protoporphyrinogen oxidase"/>
    <property type="match status" value="1"/>
</dbReference>
<comment type="caution">
    <text evidence="16">The sequence shown here is derived from an EMBL/GenBank/DDBJ whole genome shotgun (WGS) entry which is preliminary data.</text>
</comment>
<evidence type="ECO:0000256" key="7">
    <source>
        <dbReference type="ARBA" id="ARBA00023002"/>
    </source>
</evidence>
<proteinExistence type="inferred from homology"/>
<dbReference type="Proteomes" id="UP000011777">
    <property type="component" value="Unassembled WGS sequence"/>
</dbReference>
<dbReference type="HOGENOM" id="CLU_009629_1_2_1"/>
<dbReference type="NCBIfam" id="TIGR00562">
    <property type="entry name" value="proto_IX_ox"/>
    <property type="match status" value="1"/>
</dbReference>
<keyword evidence="7 13" id="KW-0560">Oxidoreductase</keyword>
<evidence type="ECO:0000256" key="3">
    <source>
        <dbReference type="ARBA" id="ARBA00010551"/>
    </source>
</evidence>
<gene>
    <name evidence="16" type="ORF">G210_5382</name>
</gene>
<keyword evidence="9 13" id="KW-0350">Heme biosynthesis</keyword>
<dbReference type="OMA" id="NKITIMM"/>